<comment type="caution">
    <text evidence="13">The sequence shown here is derived from an EMBL/GenBank/DDBJ whole genome shotgun (WGS) entry which is preliminary data.</text>
</comment>
<dbReference type="InterPro" id="IPR020568">
    <property type="entry name" value="Ribosomal_Su5_D2-typ_SF"/>
</dbReference>
<dbReference type="EMBL" id="LWBS01000380">
    <property type="protein sequence ID" value="OAP91503.1"/>
    <property type="molecule type" value="Genomic_DNA"/>
</dbReference>
<comment type="catalytic activity">
    <reaction evidence="10">
        <text>4-CDP-2-C-methyl-D-erythritol + ATP = 4-CDP-2-C-methyl-D-erythritol 2-phosphate + ADP + H(+)</text>
        <dbReference type="Rhea" id="RHEA:18437"/>
        <dbReference type="ChEBI" id="CHEBI:15378"/>
        <dbReference type="ChEBI" id="CHEBI:30616"/>
        <dbReference type="ChEBI" id="CHEBI:57823"/>
        <dbReference type="ChEBI" id="CHEBI:57919"/>
        <dbReference type="ChEBI" id="CHEBI:456216"/>
        <dbReference type="EC" id="2.7.1.148"/>
    </reaction>
</comment>
<dbReference type="InterPro" id="IPR013750">
    <property type="entry name" value="GHMP_kinase_C_dom"/>
</dbReference>
<dbReference type="Pfam" id="PF00288">
    <property type="entry name" value="GHMP_kinases_N"/>
    <property type="match status" value="1"/>
</dbReference>
<comment type="function">
    <text evidence="10">Catalyzes the phosphorylation of the position 2 hydroxy group of 4-diphosphocytidyl-2C-methyl-D-erythritol.</text>
</comment>
<evidence type="ECO:0000256" key="4">
    <source>
        <dbReference type="ARBA" id="ARBA00022679"/>
    </source>
</evidence>
<evidence type="ECO:0000256" key="3">
    <source>
        <dbReference type="ARBA" id="ARBA00017473"/>
    </source>
</evidence>
<dbReference type="Gene3D" id="3.30.70.890">
    <property type="entry name" value="GHMP kinase, C-terminal domain"/>
    <property type="match status" value="1"/>
</dbReference>
<evidence type="ECO:0000259" key="12">
    <source>
        <dbReference type="Pfam" id="PF08544"/>
    </source>
</evidence>
<dbReference type="UniPathway" id="UPA00056">
    <property type="reaction ID" value="UER00094"/>
</dbReference>
<dbReference type="GO" id="GO:0019288">
    <property type="term" value="P:isopentenyl diphosphate biosynthetic process, methylerythritol 4-phosphate pathway"/>
    <property type="evidence" value="ECO:0007669"/>
    <property type="project" value="UniProtKB-UniRule"/>
</dbReference>
<evidence type="ECO:0000256" key="7">
    <source>
        <dbReference type="ARBA" id="ARBA00022840"/>
    </source>
</evidence>
<dbReference type="EC" id="2.7.1.148" evidence="2 10"/>
<evidence type="ECO:0000256" key="6">
    <source>
        <dbReference type="ARBA" id="ARBA00022777"/>
    </source>
</evidence>
<reference evidence="13" key="1">
    <citation type="submission" date="2016-04" db="EMBL/GenBank/DDBJ databases">
        <title>Fast-growing isolate from the root nodules of Vavilovia formosa.</title>
        <authorList>
            <person name="Kimeklis A."/>
            <person name="Safronova V."/>
            <person name="Belimov A."/>
            <person name="Andronov E."/>
        </authorList>
    </citation>
    <scope>NUCLEOTIDE SEQUENCE [LARGE SCALE GENOMIC DNA]</scope>
    <source>
        <strain evidence="13">Vaf-46</strain>
    </source>
</reference>
<protein>
    <recommendedName>
        <fullName evidence="3 10">4-diphosphocytidyl-2-C-methyl-D-erythritol kinase</fullName>
        <shortName evidence="10">CMK</shortName>
        <ecNumber evidence="2 10">2.7.1.148</ecNumber>
    </recommendedName>
    <alternativeName>
        <fullName evidence="9 10">4-(cytidine-5'-diphospho)-2-C-methyl-D-erythritol kinase</fullName>
    </alternativeName>
</protein>
<keyword evidence="4 10" id="KW-0808">Transferase</keyword>
<dbReference type="InterPro" id="IPR036554">
    <property type="entry name" value="GHMP_kinase_C_sf"/>
</dbReference>
<sequence length="303" mass="31831">MMSSENRSHFSASCSSITEEARAKINLALHVTGQRPDGYHLLDMLVTFADRGDRLDFMPSPTDEFTLSGRFGGTLAGDSGTNLVLKARDLLRAVIGPLAFPVRIHLEKNLPIASGIGGGSADAAATLRGLMRLWGATLPDGALAALALKLGADVPMCLASRPLIARGIGEELEPVPELPAFAMVLANPLKGVSTPEVFRRLAEKNNPALRLAPSRPQIADWLAAIAAARNDLEPPARELVPEITAISAMLQAKGALLTRMSGSGATCFGIFATVTAAEDAAAALHDARPDWYFQATETVSGGA</sequence>
<evidence type="ECO:0000256" key="5">
    <source>
        <dbReference type="ARBA" id="ARBA00022741"/>
    </source>
</evidence>
<dbReference type="PANTHER" id="PTHR43527">
    <property type="entry name" value="4-DIPHOSPHOCYTIDYL-2-C-METHYL-D-ERYTHRITOL KINASE, CHLOROPLASTIC"/>
    <property type="match status" value="1"/>
</dbReference>
<evidence type="ECO:0000256" key="1">
    <source>
        <dbReference type="ARBA" id="ARBA00009684"/>
    </source>
</evidence>
<dbReference type="GO" id="GO:0005524">
    <property type="term" value="F:ATP binding"/>
    <property type="evidence" value="ECO:0007669"/>
    <property type="project" value="UniProtKB-UniRule"/>
</dbReference>
<keyword evidence="6 10" id="KW-0418">Kinase</keyword>
<dbReference type="SUPFAM" id="SSF55060">
    <property type="entry name" value="GHMP Kinase, C-terminal domain"/>
    <property type="match status" value="1"/>
</dbReference>
<organism evidence="13">
    <name type="scientific">Rhizobium leguminosarum</name>
    <dbReference type="NCBI Taxonomy" id="384"/>
    <lineage>
        <taxon>Bacteria</taxon>
        <taxon>Pseudomonadati</taxon>
        <taxon>Pseudomonadota</taxon>
        <taxon>Alphaproteobacteria</taxon>
        <taxon>Hyphomicrobiales</taxon>
        <taxon>Rhizobiaceae</taxon>
        <taxon>Rhizobium/Agrobacterium group</taxon>
        <taxon>Rhizobium</taxon>
    </lineage>
</organism>
<evidence type="ECO:0000256" key="8">
    <source>
        <dbReference type="ARBA" id="ARBA00023229"/>
    </source>
</evidence>
<dbReference type="InterPro" id="IPR006204">
    <property type="entry name" value="GHMP_kinase_N_dom"/>
</dbReference>
<dbReference type="Pfam" id="PF08544">
    <property type="entry name" value="GHMP_kinases_C"/>
    <property type="match status" value="1"/>
</dbReference>
<dbReference type="NCBIfam" id="NF011202">
    <property type="entry name" value="PRK14608.1"/>
    <property type="match status" value="1"/>
</dbReference>
<dbReference type="SUPFAM" id="SSF54211">
    <property type="entry name" value="Ribosomal protein S5 domain 2-like"/>
    <property type="match status" value="1"/>
</dbReference>
<accession>A0A179BJJ5</accession>
<dbReference type="NCBIfam" id="TIGR00154">
    <property type="entry name" value="ispE"/>
    <property type="match status" value="1"/>
</dbReference>
<evidence type="ECO:0000256" key="2">
    <source>
        <dbReference type="ARBA" id="ARBA00012052"/>
    </source>
</evidence>
<feature type="domain" description="GHMP kinase N-terminal" evidence="11">
    <location>
        <begin position="82"/>
        <end position="159"/>
    </location>
</feature>
<proteinExistence type="inferred from homology"/>
<dbReference type="PIRSF" id="PIRSF010376">
    <property type="entry name" value="IspE"/>
    <property type="match status" value="1"/>
</dbReference>
<dbReference type="Gene3D" id="3.30.230.10">
    <property type="match status" value="1"/>
</dbReference>
<dbReference type="InterPro" id="IPR014721">
    <property type="entry name" value="Ribsml_uS5_D2-typ_fold_subgr"/>
</dbReference>
<evidence type="ECO:0000256" key="10">
    <source>
        <dbReference type="HAMAP-Rule" id="MF_00061"/>
    </source>
</evidence>
<dbReference type="eggNOG" id="COG1947">
    <property type="taxonomic scope" value="Bacteria"/>
</dbReference>
<feature type="domain" description="GHMP kinase C-terminal" evidence="12">
    <location>
        <begin position="222"/>
        <end position="286"/>
    </location>
</feature>
<dbReference type="AlphaFoldDB" id="A0A179BJJ5"/>
<comment type="similarity">
    <text evidence="1 10">Belongs to the GHMP kinase family. IspE subfamily.</text>
</comment>
<dbReference type="GO" id="GO:0050515">
    <property type="term" value="F:4-(cytidine 5'-diphospho)-2-C-methyl-D-erythritol kinase activity"/>
    <property type="evidence" value="ECO:0007669"/>
    <property type="project" value="UniProtKB-UniRule"/>
</dbReference>
<evidence type="ECO:0000259" key="11">
    <source>
        <dbReference type="Pfam" id="PF00288"/>
    </source>
</evidence>
<dbReference type="GO" id="GO:0016114">
    <property type="term" value="P:terpenoid biosynthetic process"/>
    <property type="evidence" value="ECO:0007669"/>
    <property type="project" value="UniProtKB-UniRule"/>
</dbReference>
<keyword evidence="7 10" id="KW-0067">ATP-binding</keyword>
<name>A0A179BJJ5_RHILE</name>
<feature type="binding site" evidence="10">
    <location>
        <begin position="111"/>
        <end position="121"/>
    </location>
    <ligand>
        <name>ATP</name>
        <dbReference type="ChEBI" id="CHEBI:30616"/>
    </ligand>
</feature>
<dbReference type="InterPro" id="IPR004424">
    <property type="entry name" value="IspE"/>
</dbReference>
<comment type="pathway">
    <text evidence="10">Isoprenoid biosynthesis; isopentenyl diphosphate biosynthesis via DXP pathway; isopentenyl diphosphate from 1-deoxy-D-xylulose 5-phosphate: step 3/6.</text>
</comment>
<evidence type="ECO:0000256" key="9">
    <source>
        <dbReference type="ARBA" id="ARBA00032554"/>
    </source>
</evidence>
<evidence type="ECO:0000313" key="13">
    <source>
        <dbReference type="EMBL" id="OAP91503.1"/>
    </source>
</evidence>
<feature type="active site" evidence="10">
    <location>
        <position position="24"/>
    </location>
</feature>
<keyword evidence="5 10" id="KW-0547">Nucleotide-binding</keyword>
<gene>
    <name evidence="10" type="primary">ispE</name>
    <name evidence="13" type="ORF">A4U53_27635</name>
</gene>
<keyword evidence="8 10" id="KW-0414">Isoprene biosynthesis</keyword>
<dbReference type="HAMAP" id="MF_00061">
    <property type="entry name" value="IspE"/>
    <property type="match status" value="1"/>
</dbReference>
<feature type="active site" evidence="10">
    <location>
        <position position="153"/>
    </location>
</feature>
<dbReference type="PANTHER" id="PTHR43527:SF2">
    <property type="entry name" value="4-DIPHOSPHOCYTIDYL-2-C-METHYL-D-ERYTHRITOL KINASE, CHLOROPLASTIC"/>
    <property type="match status" value="1"/>
</dbReference>